<gene>
    <name evidence="1" type="ORF">EV691_11649</name>
</gene>
<evidence type="ECO:0000313" key="2">
    <source>
        <dbReference type="Proteomes" id="UP000295169"/>
    </source>
</evidence>
<dbReference type="AlphaFoldDB" id="A0A4V2KS81"/>
<reference evidence="1 2" key="1">
    <citation type="submission" date="2019-03" db="EMBL/GenBank/DDBJ databases">
        <title>Genomic Encyclopedia of Type Strains, Phase IV (KMG-IV): sequencing the most valuable type-strain genomes for metagenomic binning, comparative biology and taxonomic classification.</title>
        <authorList>
            <person name="Goeker M."/>
        </authorList>
    </citation>
    <scope>NUCLEOTIDE SEQUENCE [LARGE SCALE GENOMIC DNA]</scope>
    <source>
        <strain evidence="1 2">DSM 2286</strain>
    </source>
</reference>
<proteinExistence type="predicted"/>
<evidence type="ECO:0000313" key="1">
    <source>
        <dbReference type="EMBL" id="TCL29605.1"/>
    </source>
</evidence>
<dbReference type="OrthoDB" id="5197970at2"/>
<sequence>MRDPERIDETLALLREVWLQQPEFRLGQLLFNAIRSPEACPSIFYIEDDALCEALRCLLVSSQ</sequence>
<dbReference type="Proteomes" id="UP000295169">
    <property type="component" value="Unassembled WGS sequence"/>
</dbReference>
<organism evidence="1 2">
    <name type="scientific">Azotobacter chroococcum</name>
    <dbReference type="NCBI Taxonomy" id="353"/>
    <lineage>
        <taxon>Bacteria</taxon>
        <taxon>Pseudomonadati</taxon>
        <taxon>Pseudomonadota</taxon>
        <taxon>Gammaproteobacteria</taxon>
        <taxon>Pseudomonadales</taxon>
        <taxon>Pseudomonadaceae</taxon>
        <taxon>Azotobacter</taxon>
    </lineage>
</organism>
<name>A0A4V2KS81_9GAMM</name>
<protein>
    <submittedName>
        <fullName evidence="1">Uncharacterized protein</fullName>
    </submittedName>
</protein>
<comment type="caution">
    <text evidence="1">The sequence shown here is derived from an EMBL/GenBank/DDBJ whole genome shotgun (WGS) entry which is preliminary data.</text>
</comment>
<dbReference type="EMBL" id="SMMU01000016">
    <property type="protein sequence ID" value="TCL29605.1"/>
    <property type="molecule type" value="Genomic_DNA"/>
</dbReference>
<accession>A0A4V2KS81</accession>